<dbReference type="OrthoDB" id="9810755at2"/>
<dbReference type="AlphaFoldDB" id="A0A401URE7"/>
<name>A0A401URE7_9CLOT</name>
<dbReference type="SUPFAM" id="SSF51735">
    <property type="entry name" value="NAD(P)-binding Rossmann-fold domains"/>
    <property type="match status" value="1"/>
</dbReference>
<dbReference type="Pfam" id="PF10727">
    <property type="entry name" value="Rossmann-like"/>
    <property type="match status" value="1"/>
</dbReference>
<accession>A0A401URE7</accession>
<evidence type="ECO:0000259" key="2">
    <source>
        <dbReference type="Pfam" id="PF10728"/>
    </source>
</evidence>
<dbReference type="EMBL" id="BHYK01000026">
    <property type="protein sequence ID" value="GCD12101.1"/>
    <property type="molecule type" value="Genomic_DNA"/>
</dbReference>
<sequence length="284" mass="31557">MVIGFIGCGKVGFSLGKYFSLKGITLSGYYSKFYKDAKEASKFTNSKAYENINDLARDSSIIFITTPDDSIHEVLQRLSNFDLTNKIICHTSGSLTSSIFLDINNSDAFAYSIHPIFPFSDKYNSYKTLQNASFSIEGPEEHIPVLKDFIGSLGNKSFTINKEDKALYHLASVTVSNLVLSLINTGCSYLSQCGISENDALQALLPLIQNNIDNIKTKGFISSLTGPIERNDLNTVKQHIGAVPTVDVKTYKNLSLKLLSLSQEKHSNKDYSKLKEFLKMQEDN</sequence>
<dbReference type="Proteomes" id="UP000287872">
    <property type="component" value="Unassembled WGS sequence"/>
</dbReference>
<protein>
    <recommendedName>
        <fullName evidence="5">NADP oxidoreductase</fullName>
    </recommendedName>
</protein>
<feature type="domain" description="Putative oxidoreductase/dehydrogenase Rossmann-like" evidence="1">
    <location>
        <begin position="3"/>
        <end position="115"/>
    </location>
</feature>
<dbReference type="RefSeq" id="WP_125004509.1">
    <property type="nucleotide sequence ID" value="NZ_BHYK01000026.1"/>
</dbReference>
<reference evidence="3 4" key="1">
    <citation type="submission" date="2018-11" db="EMBL/GenBank/DDBJ databases">
        <title>Genome sequencing and assembly of Clostridium tagluense strain A121.</title>
        <authorList>
            <person name="Murakami T."/>
            <person name="Segawa T."/>
            <person name="Shcherbakova V.A."/>
            <person name="Mori H."/>
            <person name="Yoshimura Y."/>
        </authorList>
    </citation>
    <scope>NUCLEOTIDE SEQUENCE [LARGE SCALE GENOMIC DNA]</scope>
    <source>
        <strain evidence="3 4">A121</strain>
    </source>
</reference>
<proteinExistence type="predicted"/>
<dbReference type="Pfam" id="PF10728">
    <property type="entry name" value="DUF2520"/>
    <property type="match status" value="1"/>
</dbReference>
<dbReference type="Gene3D" id="3.40.50.720">
    <property type="entry name" value="NAD(P)-binding Rossmann-like Domain"/>
    <property type="match status" value="1"/>
</dbReference>
<dbReference type="PANTHER" id="PTHR40459:SF1">
    <property type="entry name" value="CONSERVED HYPOTHETICAL ALANINE AND LEUCINE RICH PROTEIN"/>
    <property type="match status" value="1"/>
</dbReference>
<evidence type="ECO:0000313" key="4">
    <source>
        <dbReference type="Proteomes" id="UP000287872"/>
    </source>
</evidence>
<dbReference type="InterPro" id="IPR019665">
    <property type="entry name" value="OxRdtase/DH_put_Rossmann_dom"/>
</dbReference>
<evidence type="ECO:0000313" key="3">
    <source>
        <dbReference type="EMBL" id="GCD12101.1"/>
    </source>
</evidence>
<keyword evidence="4" id="KW-1185">Reference proteome</keyword>
<dbReference type="InterPro" id="IPR036291">
    <property type="entry name" value="NAD(P)-bd_dom_sf"/>
</dbReference>
<dbReference type="InterPro" id="IPR018931">
    <property type="entry name" value="DUF2520"/>
</dbReference>
<dbReference type="InterPro" id="IPR008927">
    <property type="entry name" value="6-PGluconate_DH-like_C_sf"/>
</dbReference>
<dbReference type="PANTHER" id="PTHR40459">
    <property type="entry name" value="CONSERVED HYPOTHETICAL ALANINE AND LEUCINE RICH PROTEIN"/>
    <property type="match status" value="1"/>
</dbReference>
<gene>
    <name evidence="3" type="ORF">Ctaglu_37240</name>
</gene>
<comment type="caution">
    <text evidence="3">The sequence shown here is derived from an EMBL/GenBank/DDBJ whole genome shotgun (WGS) entry which is preliminary data.</text>
</comment>
<evidence type="ECO:0000259" key="1">
    <source>
        <dbReference type="Pfam" id="PF10727"/>
    </source>
</evidence>
<feature type="domain" description="DUF2520" evidence="2">
    <location>
        <begin position="134"/>
        <end position="256"/>
    </location>
</feature>
<dbReference type="Gene3D" id="1.10.1040.20">
    <property type="entry name" value="ProC-like, C-terminal domain"/>
    <property type="match status" value="1"/>
</dbReference>
<evidence type="ECO:0008006" key="5">
    <source>
        <dbReference type="Google" id="ProtNLM"/>
    </source>
</evidence>
<dbReference type="SUPFAM" id="SSF48179">
    <property type="entry name" value="6-phosphogluconate dehydrogenase C-terminal domain-like"/>
    <property type="match status" value="1"/>
</dbReference>
<dbReference type="InterPro" id="IPR037108">
    <property type="entry name" value="TM1727-like_C_sf"/>
</dbReference>
<organism evidence="3 4">
    <name type="scientific">Clostridium tagluense</name>
    <dbReference type="NCBI Taxonomy" id="360422"/>
    <lineage>
        <taxon>Bacteria</taxon>
        <taxon>Bacillati</taxon>
        <taxon>Bacillota</taxon>
        <taxon>Clostridia</taxon>
        <taxon>Eubacteriales</taxon>
        <taxon>Clostridiaceae</taxon>
        <taxon>Clostridium</taxon>
    </lineage>
</organism>